<keyword evidence="8 9" id="KW-0472">Membrane</keyword>
<keyword evidence="3 9" id="KW-0997">Cell inner membrane</keyword>
<keyword evidence="5 9" id="KW-1278">Translocase</keyword>
<feature type="transmembrane region" description="Helical" evidence="9">
    <location>
        <begin position="71"/>
        <end position="91"/>
    </location>
</feature>
<gene>
    <name evidence="9" type="primary">rnfA</name>
    <name evidence="10" type="ORF">SAMN02910344_01112</name>
</gene>
<comment type="function">
    <text evidence="9">Part of a membrane-bound complex that couples electron transfer with translocation of ions across the membrane.</text>
</comment>
<dbReference type="NCBIfam" id="NF003481">
    <property type="entry name" value="PRK05151.1"/>
    <property type="match status" value="1"/>
</dbReference>
<feature type="transmembrane region" description="Helical" evidence="9">
    <location>
        <begin position="170"/>
        <end position="190"/>
    </location>
</feature>
<keyword evidence="11" id="KW-1185">Reference proteome</keyword>
<keyword evidence="7 9" id="KW-1133">Transmembrane helix</keyword>
<accession>A0A662ZHC3</accession>
<dbReference type="EMBL" id="FOXF01000016">
    <property type="protein sequence ID" value="SFP33251.1"/>
    <property type="molecule type" value="Genomic_DNA"/>
</dbReference>
<proteinExistence type="inferred from homology"/>
<dbReference type="PANTHER" id="PTHR30335">
    <property type="entry name" value="INTEGRAL MEMBRANE PROTEIN OF SOXR-REDUCING COMPLEX"/>
    <property type="match status" value="1"/>
</dbReference>
<name>A0A662ZHC3_9GAMM</name>
<dbReference type="EC" id="7.-.-.-" evidence="9"/>
<reference evidence="10 11" key="1">
    <citation type="submission" date="2016-10" db="EMBL/GenBank/DDBJ databases">
        <authorList>
            <person name="Varghese N."/>
            <person name="Submissions S."/>
        </authorList>
    </citation>
    <scope>NUCLEOTIDE SEQUENCE [LARGE SCALE GENOMIC DNA]</scope>
    <source>
        <strain evidence="10 11">DSM 1361</strain>
    </source>
</reference>
<dbReference type="GO" id="GO:0005886">
    <property type="term" value="C:plasma membrane"/>
    <property type="evidence" value="ECO:0007669"/>
    <property type="project" value="UniProtKB-SubCell"/>
</dbReference>
<dbReference type="OrthoDB" id="9803631at2"/>
<comment type="subunit">
    <text evidence="9">The complex is composed of six subunits: RnfA, RnfB, RnfC, RnfD, RnfE and RnfG.</text>
</comment>
<keyword evidence="6 9" id="KW-0249">Electron transport</keyword>
<dbReference type="Proteomes" id="UP000243745">
    <property type="component" value="Unassembled WGS sequence"/>
</dbReference>
<evidence type="ECO:0000256" key="6">
    <source>
        <dbReference type="ARBA" id="ARBA00022982"/>
    </source>
</evidence>
<dbReference type="HAMAP" id="MF_00459">
    <property type="entry name" value="RsxA_RnfA"/>
    <property type="match status" value="1"/>
</dbReference>
<dbReference type="PANTHER" id="PTHR30335:SF0">
    <property type="entry name" value="ION-TRANSLOCATING OXIDOREDUCTASE COMPLEX SUBUNIT A"/>
    <property type="match status" value="1"/>
</dbReference>
<dbReference type="InterPro" id="IPR050133">
    <property type="entry name" value="NqrDE/RnfAE_oxidrdctase"/>
</dbReference>
<organism evidence="10 11">
    <name type="scientific">Ruminobacter amylophilus</name>
    <dbReference type="NCBI Taxonomy" id="867"/>
    <lineage>
        <taxon>Bacteria</taxon>
        <taxon>Pseudomonadati</taxon>
        <taxon>Pseudomonadota</taxon>
        <taxon>Gammaproteobacteria</taxon>
        <taxon>Aeromonadales</taxon>
        <taxon>Succinivibrionaceae</taxon>
        <taxon>Ruminobacter</taxon>
    </lineage>
</organism>
<evidence type="ECO:0000256" key="3">
    <source>
        <dbReference type="ARBA" id="ARBA00022519"/>
    </source>
</evidence>
<evidence type="ECO:0000256" key="9">
    <source>
        <dbReference type="HAMAP-Rule" id="MF_00459"/>
    </source>
</evidence>
<dbReference type="RefSeq" id="WP_031580038.1">
    <property type="nucleotide sequence ID" value="NZ_FOXF01000016.1"/>
</dbReference>
<dbReference type="InterPro" id="IPR011293">
    <property type="entry name" value="Ion_transpt_RnfA/RsxA"/>
</dbReference>
<evidence type="ECO:0000256" key="1">
    <source>
        <dbReference type="ARBA" id="ARBA00004127"/>
    </source>
</evidence>
<comment type="similarity">
    <text evidence="9">Belongs to the NqrDE/RnfAE family.</text>
</comment>
<evidence type="ECO:0000256" key="4">
    <source>
        <dbReference type="ARBA" id="ARBA00022692"/>
    </source>
</evidence>
<dbReference type="Pfam" id="PF02508">
    <property type="entry name" value="Rnf-Nqr"/>
    <property type="match status" value="1"/>
</dbReference>
<feature type="transmembrane region" description="Helical" evidence="9">
    <location>
        <begin position="129"/>
        <end position="150"/>
    </location>
</feature>
<dbReference type="AlphaFoldDB" id="A0A662ZHC3"/>
<keyword evidence="9" id="KW-1003">Cell membrane</keyword>
<evidence type="ECO:0000256" key="5">
    <source>
        <dbReference type="ARBA" id="ARBA00022967"/>
    </source>
</evidence>
<dbReference type="PIRSF" id="PIRSF006102">
    <property type="entry name" value="NQR_DE"/>
    <property type="match status" value="1"/>
</dbReference>
<dbReference type="GO" id="GO:0012505">
    <property type="term" value="C:endomembrane system"/>
    <property type="evidence" value="ECO:0007669"/>
    <property type="project" value="UniProtKB-SubCell"/>
</dbReference>
<sequence>MSYFLLFISAAIVNNFVLTRFLGICPFIGVSKQLSSATGMGLATTFVLVLTSAACYLMDKLVLVPLDITELRLISYIVVIAGVVQFTEVMVRYISPEIFKLLGIYLPLITTNCIVLGLALLNISLEYNFLEVLVFSLGAGAGFSLVLIIFAAMRERLVHANVPGPFKGSAIALITAGLLSMAFMGFTNLIGQ</sequence>
<dbReference type="NCBIfam" id="TIGR01943">
    <property type="entry name" value="rnfA"/>
    <property type="match status" value="1"/>
</dbReference>
<feature type="transmembrane region" description="Helical" evidence="9">
    <location>
        <begin position="103"/>
        <end position="123"/>
    </location>
</feature>
<evidence type="ECO:0000256" key="8">
    <source>
        <dbReference type="ARBA" id="ARBA00023136"/>
    </source>
</evidence>
<evidence type="ECO:0000313" key="11">
    <source>
        <dbReference type="Proteomes" id="UP000243745"/>
    </source>
</evidence>
<keyword evidence="4 9" id="KW-0812">Transmembrane</keyword>
<evidence type="ECO:0000256" key="7">
    <source>
        <dbReference type="ARBA" id="ARBA00022989"/>
    </source>
</evidence>
<protein>
    <recommendedName>
        <fullName evidence="9">Ion-translocating oxidoreductase complex subunit A</fullName>
        <ecNumber evidence="9">7.-.-.-</ecNumber>
    </recommendedName>
    <alternativeName>
        <fullName evidence="9">Rnf electron transport complex subunit A</fullName>
    </alternativeName>
</protein>
<feature type="transmembrane region" description="Helical" evidence="9">
    <location>
        <begin position="40"/>
        <end position="59"/>
    </location>
</feature>
<comment type="subcellular location">
    <subcellularLocation>
        <location evidence="9">Cell inner membrane</location>
        <topology evidence="9">Multi-pass membrane protein</topology>
    </subcellularLocation>
    <subcellularLocation>
        <location evidence="1">Endomembrane system</location>
        <topology evidence="1">Multi-pass membrane protein</topology>
    </subcellularLocation>
</comment>
<evidence type="ECO:0000256" key="2">
    <source>
        <dbReference type="ARBA" id="ARBA00022448"/>
    </source>
</evidence>
<evidence type="ECO:0000313" key="10">
    <source>
        <dbReference type="EMBL" id="SFP33251.1"/>
    </source>
</evidence>
<dbReference type="InterPro" id="IPR003667">
    <property type="entry name" value="NqrDE/RnfAE"/>
</dbReference>
<keyword evidence="2 9" id="KW-0813">Transport</keyword>
<feature type="transmembrane region" description="Helical" evidence="9">
    <location>
        <begin position="6"/>
        <end position="28"/>
    </location>
</feature>
<dbReference type="GO" id="GO:0022900">
    <property type="term" value="P:electron transport chain"/>
    <property type="evidence" value="ECO:0007669"/>
    <property type="project" value="UniProtKB-UniRule"/>
</dbReference>